<evidence type="ECO:0000313" key="2">
    <source>
        <dbReference type="Proteomes" id="UP000028782"/>
    </source>
</evidence>
<dbReference type="KEGG" id="ctes:O987_07805"/>
<evidence type="ECO:0000313" key="1">
    <source>
        <dbReference type="EMBL" id="AIJ45709.1"/>
    </source>
</evidence>
<name>A0A076PG11_COMTE</name>
<protein>
    <submittedName>
        <fullName evidence="1">Uncharacterized protein</fullName>
    </submittedName>
</protein>
<organism evidence="1 2">
    <name type="scientific">Comamonas testosteroni TK102</name>
    <dbReference type="NCBI Taxonomy" id="1392005"/>
    <lineage>
        <taxon>Bacteria</taxon>
        <taxon>Pseudomonadati</taxon>
        <taxon>Pseudomonadota</taxon>
        <taxon>Betaproteobacteria</taxon>
        <taxon>Burkholderiales</taxon>
        <taxon>Comamonadaceae</taxon>
        <taxon>Comamonas</taxon>
    </lineage>
</organism>
<dbReference type="Proteomes" id="UP000028782">
    <property type="component" value="Chromosome"/>
</dbReference>
<reference evidence="1 2" key="1">
    <citation type="journal article" date="2014" name="Genome Announc.">
        <title>Complete Genome Sequence of Polychlorinated Biphenyl Degrader Comamonas testosteroni TK102 (NBRC 109938).</title>
        <authorList>
            <person name="Fukuda K."/>
            <person name="Hosoyama A."/>
            <person name="Tsuchikane K."/>
            <person name="Ohji S."/>
            <person name="Yamazoe A."/>
            <person name="Fujita N."/>
            <person name="Shintani M."/>
            <person name="Kimbara K."/>
        </authorList>
    </citation>
    <scope>NUCLEOTIDE SEQUENCE [LARGE SCALE GENOMIC DNA]</scope>
    <source>
        <strain evidence="1">TK102</strain>
    </source>
</reference>
<sequence length="56" mass="6279">MSGGFKFLKNFFSHFARCPNPVAGLLRIGDYQELQHALAVIQQQSMKLVLLIKMAA</sequence>
<proteinExistence type="predicted"/>
<dbReference type="AlphaFoldDB" id="A0A076PG11"/>
<dbReference type="HOGENOM" id="CLU_3006427_0_0_4"/>
<gene>
    <name evidence="1" type="ORF">O987_07805</name>
</gene>
<accession>A0A076PG11</accession>
<dbReference type="EMBL" id="CP006704">
    <property type="protein sequence ID" value="AIJ45709.1"/>
    <property type="molecule type" value="Genomic_DNA"/>
</dbReference>